<dbReference type="HOGENOM" id="CLU_3100772_0_0_6"/>
<evidence type="ECO:0000313" key="2">
    <source>
        <dbReference type="Proteomes" id="UP000004664"/>
    </source>
</evidence>
<accession>G3IUV2</accession>
<dbReference type="Proteomes" id="UP000004664">
    <property type="component" value="Unassembled WGS sequence"/>
</dbReference>
<protein>
    <submittedName>
        <fullName evidence="1">Uncharacterized protein</fullName>
    </submittedName>
</protein>
<name>G3IUV2_METTV</name>
<evidence type="ECO:0000313" key="1">
    <source>
        <dbReference type="EMBL" id="EGW21637.1"/>
    </source>
</evidence>
<dbReference type="STRING" id="697282.Mettu_0406"/>
<dbReference type="EMBL" id="JH109152">
    <property type="protein sequence ID" value="EGW21637.1"/>
    <property type="molecule type" value="Genomic_DNA"/>
</dbReference>
<keyword evidence="2" id="KW-1185">Reference proteome</keyword>
<reference evidence="1 2" key="1">
    <citation type="submission" date="2011-06" db="EMBL/GenBank/DDBJ databases">
        <title>Genomic sequence of Methylobacter tundripaludum SV96.</title>
        <authorList>
            <consortium name="US DOE Joint Genome Institute"/>
            <person name="Lucas S."/>
            <person name="Han J."/>
            <person name="Lapidus A."/>
            <person name="Cheng J.-F."/>
            <person name="Goodwin L."/>
            <person name="Pitluck S."/>
            <person name="Held B."/>
            <person name="Detter J.C."/>
            <person name="Han C."/>
            <person name="Tapia R."/>
            <person name="Land M."/>
            <person name="Hauser L."/>
            <person name="Kyrpides N."/>
            <person name="Ivanova N."/>
            <person name="Ovchinnikova G."/>
            <person name="Pagani I."/>
            <person name="Klotz M.G."/>
            <person name="Dispirito A.A."/>
            <person name="Murrell J.C."/>
            <person name="Dunfield P."/>
            <person name="Kalyuzhnaya M.G."/>
            <person name="Svenning M."/>
            <person name="Trotsenko Y.A."/>
            <person name="Stein L.Y."/>
            <person name="Woyke T."/>
        </authorList>
    </citation>
    <scope>NUCLEOTIDE SEQUENCE [LARGE SCALE GENOMIC DNA]</scope>
    <source>
        <strain evidence="2">ATCC BAA-1195 / DSM 17260 / SV96</strain>
    </source>
</reference>
<organism evidence="1 2">
    <name type="scientific">Methylobacter tundripaludum (strain ATCC BAA-1195 / DSM 17260 / SV96)</name>
    <dbReference type="NCBI Taxonomy" id="697282"/>
    <lineage>
        <taxon>Bacteria</taxon>
        <taxon>Pseudomonadati</taxon>
        <taxon>Pseudomonadota</taxon>
        <taxon>Gammaproteobacteria</taxon>
        <taxon>Methylococcales</taxon>
        <taxon>Methylococcaceae</taxon>
        <taxon>Methylobacter</taxon>
    </lineage>
</organism>
<proteinExistence type="predicted"/>
<dbReference type="AlphaFoldDB" id="G3IUV2"/>
<sequence length="51" mass="5811">MMEGATVENAGMFRVIKSAARPCGIYYVYLDRLAFQGYKPRKSKAGCREEF</sequence>
<gene>
    <name evidence="1" type="ORF">Mettu_0406</name>
</gene>